<name>A0A0R2Y2P3_9PSED</name>
<dbReference type="RefSeq" id="WP_057013970.1">
    <property type="nucleotide sequence ID" value="NZ_JYLH01000015.1"/>
</dbReference>
<keyword evidence="1" id="KW-0732">Signal</keyword>
<dbReference type="Proteomes" id="UP000051446">
    <property type="component" value="Unassembled WGS sequence"/>
</dbReference>
<evidence type="ECO:0000256" key="1">
    <source>
        <dbReference type="SAM" id="SignalP"/>
    </source>
</evidence>
<dbReference type="EMBL" id="JYLH01000015">
    <property type="protein sequence ID" value="KRP42679.1"/>
    <property type="molecule type" value="Genomic_DNA"/>
</dbReference>
<feature type="chain" id="PRO_5006428437" description="Transmembrane protein" evidence="1">
    <location>
        <begin position="37"/>
        <end position="144"/>
    </location>
</feature>
<accession>A0A0R2Y2P3</accession>
<comment type="caution">
    <text evidence="2">The sequence shown here is derived from an EMBL/GenBank/DDBJ whole genome shotgun (WGS) entry which is preliminary data.</text>
</comment>
<proteinExistence type="predicted"/>
<evidence type="ECO:0000313" key="2">
    <source>
        <dbReference type="EMBL" id="KRP42679.1"/>
    </source>
</evidence>
<sequence>MKKANKNWLGKFSDPKACVGGLVAVLAVLGSLNAQAASCPEPRELEHRVQNTPNGGVAIYTSMDGLWHGENPGDTTDYSDEVGFKNVFINSDSQYVACSYEGKGLFSAVRLSLRWNTGRAITPEGGEWTDNTCHAQEAKDCRFN</sequence>
<evidence type="ECO:0000313" key="3">
    <source>
        <dbReference type="Proteomes" id="UP000051446"/>
    </source>
</evidence>
<feature type="signal peptide" evidence="1">
    <location>
        <begin position="1"/>
        <end position="36"/>
    </location>
</feature>
<dbReference type="PATRIC" id="fig|75588.4.peg.1140"/>
<reference evidence="2 3" key="1">
    <citation type="submission" date="2015-02" db="EMBL/GenBank/DDBJ databases">
        <title>Pseudomonas helleri sp. nov. and Pseudomonas weihenstephanensis sp. nov., isolated from raw cows milk.</title>
        <authorList>
            <person name="von Neubeck M."/>
            <person name="Huptas C."/>
            <person name="Wenning M."/>
            <person name="Scherer S."/>
        </authorList>
    </citation>
    <scope>NUCLEOTIDE SEQUENCE [LARGE SCALE GENOMIC DNA]</scope>
    <source>
        <strain evidence="2 3">DSM 17149</strain>
    </source>
</reference>
<organism evidence="2 3">
    <name type="scientific">Pseudomonas libanensis</name>
    <dbReference type="NCBI Taxonomy" id="75588"/>
    <lineage>
        <taxon>Bacteria</taxon>
        <taxon>Pseudomonadati</taxon>
        <taxon>Pseudomonadota</taxon>
        <taxon>Gammaproteobacteria</taxon>
        <taxon>Pseudomonadales</taxon>
        <taxon>Pseudomonadaceae</taxon>
        <taxon>Pseudomonas</taxon>
    </lineage>
</organism>
<evidence type="ECO:0008006" key="4">
    <source>
        <dbReference type="Google" id="ProtNLM"/>
    </source>
</evidence>
<protein>
    <recommendedName>
        <fullName evidence="4">Transmembrane protein</fullName>
    </recommendedName>
</protein>
<gene>
    <name evidence="2" type="ORF">TU73_21950</name>
</gene>
<dbReference type="AlphaFoldDB" id="A0A0R2Y2P3"/>